<name>A0ABT0BY08_9BACT</name>
<dbReference type="RefSeq" id="WP_243323346.1">
    <property type="nucleotide sequence ID" value="NZ_JAKZMM010000005.1"/>
</dbReference>
<dbReference type="Pfam" id="PF10677">
    <property type="entry name" value="DUF2490"/>
    <property type="match status" value="1"/>
</dbReference>
<gene>
    <name evidence="2" type="ORF">MUN53_03150</name>
</gene>
<comment type="caution">
    <text evidence="2">The sequence shown here is derived from an EMBL/GenBank/DDBJ whole genome shotgun (WGS) entry which is preliminary data.</text>
</comment>
<dbReference type="EMBL" id="JAKZMM010000005">
    <property type="protein sequence ID" value="MCJ2379611.1"/>
    <property type="molecule type" value="Genomic_DNA"/>
</dbReference>
<reference evidence="2 3" key="1">
    <citation type="submission" date="2022-03" db="EMBL/GenBank/DDBJ databases">
        <title>Parabacteroides sp. nov. isolated from swine feces.</title>
        <authorList>
            <person name="Bak J.E."/>
        </authorList>
    </citation>
    <scope>NUCLEOTIDE SEQUENCE [LARGE SCALE GENOMIC DNA]</scope>
    <source>
        <strain evidence="2 3">AGMB00274</strain>
    </source>
</reference>
<sequence length="216" mass="25564">MKKRLLYLFTCMYLLLPFHIQGEEGFSQALKISLTGKIYKNFSFTVEEDLRSAIDFSQLQWLLGTAELNYKIHPRIKAGVAYMHLLNLYDNTQHRHRYLLYVTAKQPCGSFVFSVRERFQSTYAKHKKQPTSYLRSMLTLQYHIPKSDFYPFVYAETFNNTYRGSMALDRLRLSAGCDYRLNSRNQIQLYYRYHFLYAPDPVNAPQGIGLTFSHRF</sequence>
<feature type="signal peptide" evidence="1">
    <location>
        <begin position="1"/>
        <end position="22"/>
    </location>
</feature>
<proteinExistence type="predicted"/>
<keyword evidence="1" id="KW-0732">Signal</keyword>
<evidence type="ECO:0000313" key="3">
    <source>
        <dbReference type="Proteomes" id="UP001165444"/>
    </source>
</evidence>
<accession>A0ABT0BY08</accession>
<feature type="chain" id="PRO_5045367915" evidence="1">
    <location>
        <begin position="23"/>
        <end position="216"/>
    </location>
</feature>
<keyword evidence="3" id="KW-1185">Reference proteome</keyword>
<dbReference type="Proteomes" id="UP001165444">
    <property type="component" value="Unassembled WGS sequence"/>
</dbReference>
<organism evidence="2 3">
    <name type="scientific">Parabacteroides faecalis</name>
    <dbReference type="NCBI Taxonomy" id="2924040"/>
    <lineage>
        <taxon>Bacteria</taxon>
        <taxon>Pseudomonadati</taxon>
        <taxon>Bacteroidota</taxon>
        <taxon>Bacteroidia</taxon>
        <taxon>Bacteroidales</taxon>
        <taxon>Tannerellaceae</taxon>
        <taxon>Parabacteroides</taxon>
    </lineage>
</organism>
<dbReference type="InterPro" id="IPR019619">
    <property type="entry name" value="DUF2490"/>
</dbReference>
<protein>
    <submittedName>
        <fullName evidence="2">DUF2490 domain-containing protein</fullName>
    </submittedName>
</protein>
<evidence type="ECO:0000313" key="2">
    <source>
        <dbReference type="EMBL" id="MCJ2379611.1"/>
    </source>
</evidence>
<evidence type="ECO:0000256" key="1">
    <source>
        <dbReference type="SAM" id="SignalP"/>
    </source>
</evidence>